<dbReference type="Pfam" id="PF25116">
    <property type="entry name" value="CBM87_Agd3"/>
    <property type="match status" value="1"/>
</dbReference>
<reference evidence="4 5" key="1">
    <citation type="submission" date="2016-08" db="EMBL/GenBank/DDBJ databases">
        <title>A Parts List for Fungal Cellulosomes Revealed by Comparative Genomics.</title>
        <authorList>
            <consortium name="DOE Joint Genome Institute"/>
            <person name="Haitjema C.H."/>
            <person name="Gilmore S.P."/>
            <person name="Henske J.K."/>
            <person name="Solomon K.V."/>
            <person name="De Groot R."/>
            <person name="Kuo A."/>
            <person name="Mondo S.J."/>
            <person name="Salamov A.A."/>
            <person name="Labutti K."/>
            <person name="Zhao Z."/>
            <person name="Chiniquy J."/>
            <person name="Barry K."/>
            <person name="Brewer H.M."/>
            <person name="Purvine S.O."/>
            <person name="Wright A.T."/>
            <person name="Boxma B."/>
            <person name="Van Alen T."/>
            <person name="Hackstein J.H."/>
            <person name="Baker S.E."/>
            <person name="Grigoriev I.V."/>
            <person name="O'Malley M.A."/>
        </authorList>
    </citation>
    <scope>NUCLEOTIDE SEQUENCE [LARGE SCALE GENOMIC DNA]</scope>
    <source>
        <strain evidence="4 5">S4</strain>
    </source>
</reference>
<dbReference type="InterPro" id="IPR011330">
    <property type="entry name" value="Glyco_hydro/deAcase_b/a-brl"/>
</dbReference>
<dbReference type="Proteomes" id="UP000193944">
    <property type="component" value="Unassembled WGS sequence"/>
</dbReference>
<evidence type="ECO:0000313" key="4">
    <source>
        <dbReference type="EMBL" id="ORX75263.1"/>
    </source>
</evidence>
<gene>
    <name evidence="4" type="ORF">BCR32DRAFT_329888</name>
</gene>
<protein>
    <submittedName>
        <fullName evidence="4">Uncharacterized protein</fullName>
    </submittedName>
</protein>
<feature type="domain" description="Agd3 deacetylase" evidence="2">
    <location>
        <begin position="213"/>
        <end position="577"/>
    </location>
</feature>
<evidence type="ECO:0000313" key="5">
    <source>
        <dbReference type="Proteomes" id="UP000193944"/>
    </source>
</evidence>
<dbReference type="GO" id="GO:0009277">
    <property type="term" value="C:fungal-type cell wall"/>
    <property type="evidence" value="ECO:0007669"/>
    <property type="project" value="TreeGrafter"/>
</dbReference>
<dbReference type="GO" id="GO:0031505">
    <property type="term" value="P:fungal-type cell wall organization"/>
    <property type="evidence" value="ECO:0007669"/>
    <property type="project" value="TreeGrafter"/>
</dbReference>
<dbReference type="STRING" id="1754192.A0A1Y1WP11"/>
<dbReference type="AlphaFoldDB" id="A0A1Y1WP11"/>
<dbReference type="GO" id="GO:0005975">
    <property type="term" value="P:carbohydrate metabolic process"/>
    <property type="evidence" value="ECO:0007669"/>
    <property type="project" value="InterPro"/>
</dbReference>
<keyword evidence="1" id="KW-0472">Membrane</keyword>
<dbReference type="InterPro" id="IPR050788">
    <property type="entry name" value="Yeast_SRP1/TIP1_CWP"/>
</dbReference>
<feature type="transmembrane region" description="Helical" evidence="1">
    <location>
        <begin position="673"/>
        <end position="694"/>
    </location>
</feature>
<feature type="domain" description="Agd3 CBM87" evidence="3">
    <location>
        <begin position="13"/>
        <end position="199"/>
    </location>
</feature>
<dbReference type="InterPro" id="IPR056826">
    <property type="entry name" value="Agd3_CE"/>
</dbReference>
<dbReference type="GO" id="GO:0005199">
    <property type="term" value="F:structural constituent of cell wall"/>
    <property type="evidence" value="ECO:0007669"/>
    <property type="project" value="TreeGrafter"/>
</dbReference>
<dbReference type="SUPFAM" id="SSF88713">
    <property type="entry name" value="Glycoside hydrolase/deacetylase"/>
    <property type="match status" value="1"/>
</dbReference>
<dbReference type="PANTHER" id="PTHR31002:SF34">
    <property type="entry name" value="CELL WALL PROTEIN CWP1-RELATED"/>
    <property type="match status" value="1"/>
</dbReference>
<keyword evidence="1" id="KW-1133">Transmembrane helix</keyword>
<dbReference type="PANTHER" id="PTHR31002">
    <property type="entry name" value="SERIPAUPERIN"/>
    <property type="match status" value="1"/>
</dbReference>
<dbReference type="OrthoDB" id="2134680at2759"/>
<dbReference type="InterPro" id="IPR056827">
    <property type="entry name" value="CBM87_Agd3"/>
</dbReference>
<sequence>MNTLYLTAGDVNSVVASMLEAYGMNYEKVTLPANSLVLEQNGVALYNAIVIEQATQEMIANIKPQIEEYQKKYKVRVAYLDTEPEKNVGFIKAQQSVFMRGIVLTPEGEELAKKYQLNGKGMNMDVGTCIVDANLVCQPYNHYEVGINSNNITPILRYNDTDAYAGALLKKEDIESIYVFIPYIESTSAYFTSHLWITWVNYGILDGARRLYFNIQIDDYFADNEFNSTDDSIPENAKVHYRTSVEDMENLVRWQKDIQNNRMPYGSDFKIELAMNGLHILTEAHHKEYVARNWTVFDVPVDYVKPLTEVGSNRWAGNEDTDWDVNALKKDKLFEYFQKPENQDNFNWLTHTFSHQNLNYASIHDAEMEISLNIKMADEPYLGMYKRKCFSPHSIVTPEISGLHNGHALQIFDKYGIKYGVGDTSRTDLNPENYYLPFITTQASSNFEGFLVIPRQPPQVYWDCSTIEENLAIYKDRYGQEIDWKTHLDNEAVLHVKNFLKLRHDPYMFHEGNLRNSDYPEVEINGNKGKYGMMQQWVERIVEEIDKYMDWPLVALKMDDLAETYISRLNQKNCKPQYTMVIDDKTGQINEIKVASTTGQCKVPLLAFRNANFDESSVNEVEKRGDDPATAWVEVNESSPKSIKFKDNVKWSDDTYTPQYTKPGSKKGSSLTWLWILLGVLALLLVGLGLYYFIRNRKQSKYPGSSN</sequence>
<reference evidence="4 5" key="2">
    <citation type="submission" date="2016-08" db="EMBL/GenBank/DDBJ databases">
        <title>Pervasive Adenine N6-methylation of Active Genes in Fungi.</title>
        <authorList>
            <consortium name="DOE Joint Genome Institute"/>
            <person name="Mondo S.J."/>
            <person name="Dannebaum R.O."/>
            <person name="Kuo R.C."/>
            <person name="Labutti K."/>
            <person name="Haridas S."/>
            <person name="Kuo A."/>
            <person name="Salamov A."/>
            <person name="Ahrendt S.R."/>
            <person name="Lipzen A."/>
            <person name="Sullivan W."/>
            <person name="Andreopoulos W.B."/>
            <person name="Clum A."/>
            <person name="Lindquist E."/>
            <person name="Daum C."/>
            <person name="Ramamoorthy G.K."/>
            <person name="Gryganskyi A."/>
            <person name="Culley D."/>
            <person name="Magnuson J.K."/>
            <person name="James T.Y."/>
            <person name="O'Malley M.A."/>
            <person name="Stajich J.E."/>
            <person name="Spatafora J.W."/>
            <person name="Visel A."/>
            <person name="Grigoriev I.V."/>
        </authorList>
    </citation>
    <scope>NUCLEOTIDE SEQUENCE [LARGE SCALE GENOMIC DNA]</scope>
    <source>
        <strain evidence="4 5">S4</strain>
    </source>
</reference>
<evidence type="ECO:0000259" key="2">
    <source>
        <dbReference type="Pfam" id="PF25115"/>
    </source>
</evidence>
<dbReference type="Pfam" id="PF25115">
    <property type="entry name" value="Agd3_CE"/>
    <property type="match status" value="1"/>
</dbReference>
<dbReference type="GO" id="GO:0000324">
    <property type="term" value="C:fungal-type vacuole"/>
    <property type="evidence" value="ECO:0007669"/>
    <property type="project" value="TreeGrafter"/>
</dbReference>
<keyword evidence="5" id="KW-1185">Reference proteome</keyword>
<keyword evidence="1" id="KW-0812">Transmembrane</keyword>
<accession>A0A1Y1WP11</accession>
<name>A0A1Y1WP11_9FUNG</name>
<evidence type="ECO:0000256" key="1">
    <source>
        <dbReference type="SAM" id="Phobius"/>
    </source>
</evidence>
<evidence type="ECO:0000259" key="3">
    <source>
        <dbReference type="Pfam" id="PF25116"/>
    </source>
</evidence>
<comment type="caution">
    <text evidence="4">The sequence shown here is derived from an EMBL/GenBank/DDBJ whole genome shotgun (WGS) entry which is preliminary data.</text>
</comment>
<dbReference type="EMBL" id="MCFG01000368">
    <property type="protein sequence ID" value="ORX75263.1"/>
    <property type="molecule type" value="Genomic_DNA"/>
</dbReference>
<organism evidence="4 5">
    <name type="scientific">Anaeromyces robustus</name>
    <dbReference type="NCBI Taxonomy" id="1754192"/>
    <lineage>
        <taxon>Eukaryota</taxon>
        <taxon>Fungi</taxon>
        <taxon>Fungi incertae sedis</taxon>
        <taxon>Chytridiomycota</taxon>
        <taxon>Chytridiomycota incertae sedis</taxon>
        <taxon>Neocallimastigomycetes</taxon>
        <taxon>Neocallimastigales</taxon>
        <taxon>Neocallimastigaceae</taxon>
        <taxon>Anaeromyces</taxon>
    </lineage>
</organism>
<proteinExistence type="predicted"/>